<feature type="compositionally biased region" description="Polar residues" evidence="2">
    <location>
        <begin position="150"/>
        <end position="175"/>
    </location>
</feature>
<feature type="compositionally biased region" description="Polar residues" evidence="2">
    <location>
        <begin position="1081"/>
        <end position="1102"/>
    </location>
</feature>
<dbReference type="VEuPathDB" id="FungiDB:H310_04158"/>
<feature type="compositionally biased region" description="Low complexity" evidence="2">
    <location>
        <begin position="1064"/>
        <end position="1080"/>
    </location>
</feature>
<dbReference type="GeneID" id="20081208"/>
<name>A0A024UFF8_9STRA</name>
<organism evidence="3">
    <name type="scientific">Aphanomyces invadans</name>
    <dbReference type="NCBI Taxonomy" id="157072"/>
    <lineage>
        <taxon>Eukaryota</taxon>
        <taxon>Sar</taxon>
        <taxon>Stramenopiles</taxon>
        <taxon>Oomycota</taxon>
        <taxon>Saprolegniomycetes</taxon>
        <taxon>Saprolegniales</taxon>
        <taxon>Verrucalvaceae</taxon>
        <taxon>Aphanomyces</taxon>
    </lineage>
</organism>
<dbReference type="eggNOG" id="ENOG502RZH8">
    <property type="taxonomic scope" value="Eukaryota"/>
</dbReference>
<feature type="region of interest" description="Disordered" evidence="2">
    <location>
        <begin position="1037"/>
        <end position="1102"/>
    </location>
</feature>
<feature type="coiled-coil region" evidence="1">
    <location>
        <begin position="194"/>
        <end position="371"/>
    </location>
</feature>
<reference evidence="3" key="1">
    <citation type="submission" date="2013-12" db="EMBL/GenBank/DDBJ databases">
        <title>The Genome Sequence of Aphanomyces invadans NJM9701.</title>
        <authorList>
            <consortium name="The Broad Institute Genomics Platform"/>
            <person name="Russ C."/>
            <person name="Tyler B."/>
            <person name="van West P."/>
            <person name="Dieguez-Uribeondo J."/>
            <person name="Young S.K."/>
            <person name="Zeng Q."/>
            <person name="Gargeya S."/>
            <person name="Fitzgerald M."/>
            <person name="Abouelleil A."/>
            <person name="Alvarado L."/>
            <person name="Chapman S.B."/>
            <person name="Gainer-Dewar J."/>
            <person name="Goldberg J."/>
            <person name="Griggs A."/>
            <person name="Gujja S."/>
            <person name="Hansen M."/>
            <person name="Howarth C."/>
            <person name="Imamovic A."/>
            <person name="Ireland A."/>
            <person name="Larimer J."/>
            <person name="McCowan C."/>
            <person name="Murphy C."/>
            <person name="Pearson M."/>
            <person name="Poon T.W."/>
            <person name="Priest M."/>
            <person name="Roberts A."/>
            <person name="Saif S."/>
            <person name="Shea T."/>
            <person name="Sykes S."/>
            <person name="Wortman J."/>
            <person name="Nusbaum C."/>
            <person name="Birren B."/>
        </authorList>
    </citation>
    <scope>NUCLEOTIDE SEQUENCE [LARGE SCALE GENOMIC DNA]</scope>
    <source>
        <strain evidence="3">NJM9701</strain>
    </source>
</reference>
<feature type="region of interest" description="Disordered" evidence="2">
    <location>
        <begin position="147"/>
        <end position="192"/>
    </location>
</feature>
<proteinExistence type="predicted"/>
<evidence type="ECO:0008006" key="4">
    <source>
        <dbReference type="Google" id="ProtNLM"/>
    </source>
</evidence>
<evidence type="ECO:0000256" key="1">
    <source>
        <dbReference type="SAM" id="Coils"/>
    </source>
</evidence>
<feature type="compositionally biased region" description="Low complexity" evidence="2">
    <location>
        <begin position="176"/>
        <end position="190"/>
    </location>
</feature>
<feature type="coiled-coil region" evidence="1">
    <location>
        <begin position="664"/>
        <end position="691"/>
    </location>
</feature>
<dbReference type="AlphaFoldDB" id="A0A024UFF8"/>
<feature type="coiled-coil region" evidence="1">
    <location>
        <begin position="788"/>
        <end position="840"/>
    </location>
</feature>
<keyword evidence="1" id="KW-0175">Coiled coil</keyword>
<dbReference type="EMBL" id="KI913957">
    <property type="protein sequence ID" value="ETW05151.1"/>
    <property type="molecule type" value="Genomic_DNA"/>
</dbReference>
<evidence type="ECO:0000256" key="2">
    <source>
        <dbReference type="SAM" id="MobiDB-lite"/>
    </source>
</evidence>
<sequence length="1102" mass="124125">MSVSALREWVAFYRPPSSSPSASVSLSECVANVVRMVFPSELDPSTHAWNSILHVLNNHAAELNLLHPLRSDLLDEHYDGTLVSQDMQTPPSNAELELERTLSAVCIGAFKGAQQASFVNDVLSLSENIQLTLFTLLREDDDCEAISGDSIPTHNSTICDDDPQTPSTPVQPTKQASSASATPGSASSCSKNEIKRMARENLMLKEENARLQTELLQAKDAMAELNQTEERRKDDFDNLKLELRVEAAKNERAMKKQVDEYVAHMQDELTKATSKLQSLSNIEVELAAARDELDILKPVADKAARLEARVEKYQAKLDEMTRVKELNRRLEDKTAELLEKTHSQEVQLQKLINVQRKLEETKESMANMAVRCSELDVLVSRRDHEKIEIAAELDAVRQELALQVRLKQDMQSAMDQLQDTIARGGSLPAVELLVDGDLRDEVEALRRENTKLKDQLSLETATHVDALGEDLDIMARVKKSFENKYFDSQRVVEQLEAELAATKQHLDASNVQQRAVFINLEAAIAKCDAIQAEFSQEKAAWAIQTKEWRGQEATLQEKLAIEDERNADLTRTIESLKAIEVDLAQTLAEQRAATASVEAARDELNVEMLNVTVNLADTISKLGDQEQHCAKITAELETTKELWMAESNEFAEFKVAAHSDRCQLDEMTAKVGELGREILRLQQELDLTESQRMILEHVRFDNEKYISSLRAHVNDVEESLRTLGEACRMADEESAVLRRVKAEEREEWNAQQIALKKDILSLEAQHAKARLAWLLELEETRNETDVQRRVAQDVHDALDAKVKALEEEAAQATDAHDRHVVELEKTRQALEAQILRFQAREKRGEEILAALKAKYHDDVQAKDDMIQLLDVQTSRLEAKNRMLEKERSHYHSHQDSTKRHMSAEYEAVSLKMEMQLIALKAELEALGNEHKALQSKLHLCTCNYTCDPSMKGYVDSIKHMELQQQAESERRRELILLNAKLVQEQKQLVLCTTTQAQEIQKLKDITNRLRLREERRSKAMEKENGAVFASPGVLSPTLKRKLDDSTMERAVAAQSTPGAKRSRTTSSPQSTAATSTTPLSRQSSALLQPSASTDGTPQCSQQ</sequence>
<protein>
    <recommendedName>
        <fullName evidence="4">Hook C-terminal domain-containing protein</fullName>
    </recommendedName>
</protein>
<accession>A0A024UFF8</accession>
<gene>
    <name evidence="3" type="ORF">H310_04158</name>
</gene>
<evidence type="ECO:0000313" key="3">
    <source>
        <dbReference type="EMBL" id="ETW05151.1"/>
    </source>
</evidence>
<dbReference type="OrthoDB" id="49395at2759"/>
<dbReference type="RefSeq" id="XP_008866589.1">
    <property type="nucleotide sequence ID" value="XM_008868367.1"/>
</dbReference>
<feature type="coiled-coil region" evidence="1">
    <location>
        <begin position="435"/>
        <end position="512"/>
    </location>
</feature>